<evidence type="ECO:0000313" key="7">
    <source>
        <dbReference type="EMBL" id="MCS3922611.1"/>
    </source>
</evidence>
<protein>
    <recommendedName>
        <fullName evidence="5">DNA/RNA-binding protein Alba</fullName>
    </recommendedName>
</protein>
<dbReference type="NCBIfam" id="TIGR00285">
    <property type="entry name" value="DNA-binding protein Alba"/>
    <property type="match status" value="1"/>
</dbReference>
<keyword evidence="5" id="KW-0226">DNA condensation</keyword>
<keyword evidence="8" id="KW-1185">Reference proteome</keyword>
<evidence type="ECO:0000256" key="5">
    <source>
        <dbReference type="HAMAP-Rule" id="MF_01122"/>
    </source>
</evidence>
<dbReference type="HAMAP" id="MF_01122">
    <property type="entry name" value="AlbA"/>
    <property type="match status" value="1"/>
</dbReference>
<dbReference type="GO" id="GO:0003677">
    <property type="term" value="F:DNA binding"/>
    <property type="evidence" value="ECO:0007669"/>
    <property type="project" value="UniProtKB-KW"/>
</dbReference>
<organism evidence="7 8">
    <name type="scientific">Methanococcus voltae PS</name>
    <dbReference type="NCBI Taxonomy" id="523842"/>
    <lineage>
        <taxon>Archaea</taxon>
        <taxon>Methanobacteriati</taxon>
        <taxon>Methanobacteriota</taxon>
        <taxon>Methanomada group</taxon>
        <taxon>Methanococci</taxon>
        <taxon>Methanococcales</taxon>
        <taxon>Methanococcaceae</taxon>
        <taxon>Methanococcus</taxon>
    </lineage>
</organism>
<evidence type="ECO:0000256" key="1">
    <source>
        <dbReference type="ARBA" id="ARBA00008018"/>
    </source>
</evidence>
<comment type="function">
    <text evidence="5">Binds double-stranded DNA tightly but without sequence specificity. Involved in DNA compaction.</text>
</comment>
<dbReference type="InterPro" id="IPR002775">
    <property type="entry name" value="DNA/RNA-bd_Alba-like"/>
</dbReference>
<keyword evidence="2 5" id="KW-0158">Chromosome</keyword>
<keyword evidence="3 5" id="KW-0963">Cytoplasm</keyword>
<comment type="caution">
    <text evidence="7">The sequence shown here is derived from an EMBL/GenBank/DDBJ whole genome shotgun (WGS) entry which is preliminary data.</text>
</comment>
<dbReference type="PIRSF" id="PIRSF028732">
    <property type="entry name" value="Alba"/>
    <property type="match status" value="1"/>
</dbReference>
<evidence type="ECO:0000259" key="6">
    <source>
        <dbReference type="Pfam" id="PF01918"/>
    </source>
</evidence>
<accession>A0ABT2EXB3</accession>
<evidence type="ECO:0000313" key="8">
    <source>
        <dbReference type="Proteomes" id="UP001140258"/>
    </source>
</evidence>
<dbReference type="InterPro" id="IPR013795">
    <property type="entry name" value="DNA/RNA-bd_Alba"/>
</dbReference>
<evidence type="ECO:0000256" key="4">
    <source>
        <dbReference type="ARBA" id="ARBA00023125"/>
    </source>
</evidence>
<evidence type="ECO:0000256" key="2">
    <source>
        <dbReference type="ARBA" id="ARBA00022454"/>
    </source>
</evidence>
<feature type="domain" description="DNA/RNA-binding protein Alba-like" evidence="6">
    <location>
        <begin position="3"/>
        <end position="64"/>
    </location>
</feature>
<dbReference type="RefSeq" id="WP_209591298.1">
    <property type="nucleotide sequence ID" value="NZ_JANUCQ010000003.1"/>
</dbReference>
<name>A0ABT2EXB3_METVO</name>
<dbReference type="SUPFAM" id="SSF82704">
    <property type="entry name" value="AlbA-like"/>
    <property type="match status" value="1"/>
</dbReference>
<evidence type="ECO:0000256" key="3">
    <source>
        <dbReference type="ARBA" id="ARBA00022490"/>
    </source>
</evidence>
<comment type="similarity">
    <text evidence="1 5">Belongs to the histone-like Alba family.</text>
</comment>
<dbReference type="EMBL" id="JANUCQ010000003">
    <property type="protein sequence ID" value="MCS3922611.1"/>
    <property type="molecule type" value="Genomic_DNA"/>
</dbReference>
<dbReference type="Gene3D" id="3.30.110.20">
    <property type="entry name" value="Alba-like domain"/>
    <property type="match status" value="1"/>
</dbReference>
<comment type="caution">
    <text evidence="5">Lacks conserved residue(s) required for the propagation of feature annotation.</text>
</comment>
<sequence>MENSIYVGDKGVMNYVTAVMTLFDKPDINEVILKARGKSIVKAVDVEEVLKNRVMKSVNIKNIALGTEILKSNTGKEINVSTIEITISKE</sequence>
<dbReference type="InterPro" id="IPR036882">
    <property type="entry name" value="Alba-like_dom_sf"/>
</dbReference>
<dbReference type="Pfam" id="PF01918">
    <property type="entry name" value="Alba"/>
    <property type="match status" value="1"/>
</dbReference>
<keyword evidence="4 5" id="KW-0238">DNA-binding</keyword>
<reference evidence="7" key="1">
    <citation type="submission" date="2022-08" db="EMBL/GenBank/DDBJ databases">
        <title>Genomic Encyclopedia of Type Strains, Phase V (KMG-V): Genome sequencing to study the core and pangenomes of soil and plant-associated prokaryotes.</title>
        <authorList>
            <person name="Whitman W."/>
        </authorList>
    </citation>
    <scope>NUCLEOTIDE SEQUENCE</scope>
    <source>
        <strain evidence="7">PS</strain>
    </source>
</reference>
<proteinExistence type="inferred from homology"/>
<gene>
    <name evidence="5" type="primary">albA</name>
    <name evidence="7" type="ORF">M2325_001307</name>
</gene>
<dbReference type="Proteomes" id="UP001140258">
    <property type="component" value="Unassembled WGS sequence"/>
</dbReference>
<dbReference type="NCBIfam" id="NF003088">
    <property type="entry name" value="PRK04015.1"/>
    <property type="match status" value="1"/>
</dbReference>
<comment type="subcellular location">
    <subcellularLocation>
        <location evidence="5">Cytoplasm</location>
    </subcellularLocation>
    <subcellularLocation>
        <location evidence="5">Chromosome</location>
    </subcellularLocation>
</comment>